<feature type="region of interest" description="Disordered" evidence="5">
    <location>
        <begin position="480"/>
        <end position="499"/>
    </location>
</feature>
<keyword evidence="4" id="KW-0862">Zinc</keyword>
<dbReference type="GO" id="GO:0031053">
    <property type="term" value="P:primary miRNA processing"/>
    <property type="evidence" value="ECO:0007669"/>
    <property type="project" value="TreeGrafter"/>
</dbReference>
<feature type="compositionally biased region" description="Basic and acidic residues" evidence="5">
    <location>
        <begin position="529"/>
        <end position="550"/>
    </location>
</feature>
<dbReference type="GO" id="GO:0008270">
    <property type="term" value="F:zinc ion binding"/>
    <property type="evidence" value="ECO:0007669"/>
    <property type="project" value="UniProtKB-KW"/>
</dbReference>
<dbReference type="InterPro" id="IPR035979">
    <property type="entry name" value="RBD_domain_sf"/>
</dbReference>
<evidence type="ECO:0000256" key="2">
    <source>
        <dbReference type="ARBA" id="ARBA00005407"/>
    </source>
</evidence>
<dbReference type="PROSITE" id="PS00028">
    <property type="entry name" value="ZINC_FINGER_C2H2_1"/>
    <property type="match status" value="1"/>
</dbReference>
<dbReference type="GO" id="GO:0016604">
    <property type="term" value="C:nuclear body"/>
    <property type="evidence" value="ECO:0007669"/>
    <property type="project" value="TreeGrafter"/>
</dbReference>
<dbReference type="InterPro" id="IPR039727">
    <property type="entry name" value="SE/Ars2"/>
</dbReference>
<dbReference type="SUPFAM" id="SSF57667">
    <property type="entry name" value="beta-beta-alpha zinc fingers"/>
    <property type="match status" value="1"/>
</dbReference>
<dbReference type="SUPFAM" id="SSF54928">
    <property type="entry name" value="RNA-binding domain, RBD"/>
    <property type="match status" value="1"/>
</dbReference>
<organism evidence="7">
    <name type="scientific">Arcella intermedia</name>
    <dbReference type="NCBI Taxonomy" id="1963864"/>
    <lineage>
        <taxon>Eukaryota</taxon>
        <taxon>Amoebozoa</taxon>
        <taxon>Tubulinea</taxon>
        <taxon>Elardia</taxon>
        <taxon>Arcellinida</taxon>
        <taxon>Sphaerothecina</taxon>
        <taxon>Arcellidae</taxon>
        <taxon>Arcella</taxon>
    </lineage>
</organism>
<evidence type="ECO:0000256" key="4">
    <source>
        <dbReference type="PROSITE-ProRule" id="PRU00042"/>
    </source>
</evidence>
<dbReference type="EMBL" id="GIBP01001234">
    <property type="protein sequence ID" value="NDV30203.1"/>
    <property type="molecule type" value="Transcribed_RNA"/>
</dbReference>
<dbReference type="InterPro" id="IPR007042">
    <property type="entry name" value="SERRATE/Ars2_C"/>
</dbReference>
<dbReference type="GO" id="GO:0003676">
    <property type="term" value="F:nucleic acid binding"/>
    <property type="evidence" value="ECO:0007669"/>
    <property type="project" value="InterPro"/>
</dbReference>
<protein>
    <recommendedName>
        <fullName evidence="6">C2H2-type domain-containing protein</fullName>
    </recommendedName>
</protein>
<feature type="domain" description="C2H2-type" evidence="6">
    <location>
        <begin position="396"/>
        <end position="424"/>
    </location>
</feature>
<dbReference type="InterPro" id="IPR021933">
    <property type="entry name" value="SERRATE/Ars2_N"/>
</dbReference>
<dbReference type="AlphaFoldDB" id="A0A6B2KZK8"/>
<keyword evidence="4" id="KW-0863">Zinc-finger</keyword>
<name>A0A6B2KZK8_9EUKA</name>
<dbReference type="PANTHER" id="PTHR13165">
    <property type="entry name" value="ARSENITE-RESISTANCE PROTEIN 2"/>
    <property type="match status" value="1"/>
</dbReference>
<feature type="compositionally biased region" description="Low complexity" evidence="5">
    <location>
        <begin position="99"/>
        <end position="109"/>
    </location>
</feature>
<sequence length="584" mass="66368">MQSFQHFYDSLMMEDKISPHAAHKKYKEYIVEYDRRNSDFFFDNHSEEAWFKELYHPSLLQEKFSSETSSALQAADAFMADLKSGSVLEEVRRSGNGNGNSNEALLNSNTQSTDIKEVSGVSSGEPKSYIETFTIDPIYIPHALYIPDIPPNVSYSQVKSVVSGVTSGILKSLVMSKVDPSKNFTREAFAVFSSDEAKSQALNTLGGTKIGDWSLNFVENVPASFAAAFQTVPLLASSRSNKDLDQARLLMKILDKNMGIEKNPLHLVLNDTLPVDVDSKLDPNLIEIVKKLTEKELLDVIIMYLAKVYSICYYTAEIFTNYESLLVSGRFVRTIASSPSNEDASWFNNLDSKIKQIITREEKNTFRKQATGEIALERGLEEMYRKKIIKENEERYRCDLCSKMFKAVKFVRKHIDTKHPDDVNHVKQQVLKARYFENYISDPNRILPSSQYLKESPLISPNVSPPGSPGYEEAVVVPPDEGKTWDRSPRQGSWEGSPKEYPFEKSKKFGWGRTNNRRRGFYGGFRPRGRGDTRENEITPPPDFKEKTDPRNLVGYEDLDRPPEDAIDIDYEKALSAFTSNNTK</sequence>
<evidence type="ECO:0000256" key="1">
    <source>
        <dbReference type="ARBA" id="ARBA00004123"/>
    </source>
</evidence>
<keyword evidence="4" id="KW-0479">Metal-binding</keyword>
<proteinExistence type="inferred from homology"/>
<reference evidence="7" key="1">
    <citation type="journal article" date="2020" name="J. Eukaryot. Microbiol.">
        <title>De novo Sequencing, Assembly and Annotation of the Transcriptome for the Free-Living Testate Amoeba Arcella intermedia.</title>
        <authorList>
            <person name="Ribeiro G.M."/>
            <person name="Porfirio-Sousa A.L."/>
            <person name="Maurer-Alcala X.X."/>
            <person name="Katz L.A."/>
            <person name="Lahr D.J.G."/>
        </authorList>
    </citation>
    <scope>NUCLEOTIDE SEQUENCE</scope>
</reference>
<evidence type="ECO:0000259" key="6">
    <source>
        <dbReference type="PROSITE" id="PS50157"/>
    </source>
</evidence>
<dbReference type="PROSITE" id="PS50157">
    <property type="entry name" value="ZINC_FINGER_C2H2_2"/>
    <property type="match status" value="1"/>
</dbReference>
<dbReference type="Pfam" id="PF04959">
    <property type="entry name" value="ARS2"/>
    <property type="match status" value="1"/>
</dbReference>
<comment type="subcellular location">
    <subcellularLocation>
        <location evidence="1">Nucleus</location>
    </subcellularLocation>
</comment>
<accession>A0A6B2KZK8</accession>
<evidence type="ECO:0000256" key="5">
    <source>
        <dbReference type="SAM" id="MobiDB-lite"/>
    </source>
</evidence>
<feature type="region of interest" description="Disordered" evidence="5">
    <location>
        <begin position="91"/>
        <end position="110"/>
    </location>
</feature>
<dbReference type="InterPro" id="IPR036236">
    <property type="entry name" value="Znf_C2H2_sf"/>
</dbReference>
<evidence type="ECO:0000256" key="3">
    <source>
        <dbReference type="ARBA" id="ARBA00023242"/>
    </source>
</evidence>
<dbReference type="InterPro" id="IPR013087">
    <property type="entry name" value="Znf_C2H2_type"/>
</dbReference>
<evidence type="ECO:0000313" key="7">
    <source>
        <dbReference type="EMBL" id="NDV30203.1"/>
    </source>
</evidence>
<feature type="compositionally biased region" description="Basic and acidic residues" evidence="5">
    <location>
        <begin position="480"/>
        <end position="489"/>
    </location>
</feature>
<comment type="similarity">
    <text evidence="2">Belongs to the ARS2 family.</text>
</comment>
<dbReference type="PANTHER" id="PTHR13165:SF0">
    <property type="entry name" value="SERRATE RNA EFFECTOR MOLECULE HOMOLOG"/>
    <property type="match status" value="1"/>
</dbReference>
<dbReference type="Pfam" id="PF12066">
    <property type="entry name" value="SERRATE_Ars2_N"/>
    <property type="match status" value="1"/>
</dbReference>
<feature type="region of interest" description="Disordered" evidence="5">
    <location>
        <begin position="520"/>
        <end position="564"/>
    </location>
</feature>
<keyword evidence="3" id="KW-0539">Nucleus</keyword>